<dbReference type="EMBL" id="VSRR010002125">
    <property type="protein sequence ID" value="MPC29727.1"/>
    <property type="molecule type" value="Genomic_DNA"/>
</dbReference>
<gene>
    <name evidence="2" type="ORF">E2C01_022975</name>
</gene>
<feature type="region of interest" description="Disordered" evidence="1">
    <location>
        <begin position="77"/>
        <end position="116"/>
    </location>
</feature>
<name>A0A5B7E8P7_PORTR</name>
<proteinExistence type="predicted"/>
<evidence type="ECO:0000313" key="2">
    <source>
        <dbReference type="EMBL" id="MPC29727.1"/>
    </source>
</evidence>
<protein>
    <submittedName>
        <fullName evidence="2">Uncharacterized protein</fullName>
    </submittedName>
</protein>
<evidence type="ECO:0000313" key="3">
    <source>
        <dbReference type="Proteomes" id="UP000324222"/>
    </source>
</evidence>
<evidence type="ECO:0000256" key="1">
    <source>
        <dbReference type="SAM" id="MobiDB-lite"/>
    </source>
</evidence>
<reference evidence="2 3" key="1">
    <citation type="submission" date="2019-05" db="EMBL/GenBank/DDBJ databases">
        <title>Another draft genome of Portunus trituberculatus and its Hox gene families provides insights of decapod evolution.</title>
        <authorList>
            <person name="Jeong J.-H."/>
            <person name="Song I."/>
            <person name="Kim S."/>
            <person name="Choi T."/>
            <person name="Kim D."/>
            <person name="Ryu S."/>
            <person name="Kim W."/>
        </authorList>
    </citation>
    <scope>NUCLEOTIDE SEQUENCE [LARGE SCALE GENOMIC DNA]</scope>
    <source>
        <tissue evidence="2">Muscle</tissue>
    </source>
</reference>
<sequence>MNFCAVDKRSYQTEGLTRLIQAAIKPVSICFTRHPSVKKLVAMAERCLAVERYGILSLVTITTAEWCRCCWSLGTTRESGDGRWTLRGNKRKSQLPMNNHETEEGVGGWARPSPRP</sequence>
<accession>A0A5B7E8P7</accession>
<dbReference type="Proteomes" id="UP000324222">
    <property type="component" value="Unassembled WGS sequence"/>
</dbReference>
<dbReference type="AlphaFoldDB" id="A0A5B7E8P7"/>
<keyword evidence="3" id="KW-1185">Reference proteome</keyword>
<organism evidence="2 3">
    <name type="scientific">Portunus trituberculatus</name>
    <name type="common">Swimming crab</name>
    <name type="synonym">Neptunus trituberculatus</name>
    <dbReference type="NCBI Taxonomy" id="210409"/>
    <lineage>
        <taxon>Eukaryota</taxon>
        <taxon>Metazoa</taxon>
        <taxon>Ecdysozoa</taxon>
        <taxon>Arthropoda</taxon>
        <taxon>Crustacea</taxon>
        <taxon>Multicrustacea</taxon>
        <taxon>Malacostraca</taxon>
        <taxon>Eumalacostraca</taxon>
        <taxon>Eucarida</taxon>
        <taxon>Decapoda</taxon>
        <taxon>Pleocyemata</taxon>
        <taxon>Brachyura</taxon>
        <taxon>Eubrachyura</taxon>
        <taxon>Portunoidea</taxon>
        <taxon>Portunidae</taxon>
        <taxon>Portuninae</taxon>
        <taxon>Portunus</taxon>
    </lineage>
</organism>
<comment type="caution">
    <text evidence="2">The sequence shown here is derived from an EMBL/GenBank/DDBJ whole genome shotgun (WGS) entry which is preliminary data.</text>
</comment>